<gene>
    <name evidence="1" type="ORF">E2C01_077205</name>
</gene>
<proteinExistence type="predicted"/>
<protein>
    <submittedName>
        <fullName evidence="1">Uncharacterized protein</fullName>
    </submittedName>
</protein>
<reference evidence="1 2" key="1">
    <citation type="submission" date="2019-05" db="EMBL/GenBank/DDBJ databases">
        <title>Another draft genome of Portunus trituberculatus and its Hox gene families provides insights of decapod evolution.</title>
        <authorList>
            <person name="Jeong J.-H."/>
            <person name="Song I."/>
            <person name="Kim S."/>
            <person name="Choi T."/>
            <person name="Kim D."/>
            <person name="Ryu S."/>
            <person name="Kim W."/>
        </authorList>
    </citation>
    <scope>NUCLEOTIDE SEQUENCE [LARGE SCALE GENOMIC DNA]</scope>
    <source>
        <tissue evidence="1">Muscle</tissue>
    </source>
</reference>
<dbReference type="AlphaFoldDB" id="A0A5B7IJQ8"/>
<dbReference type="Proteomes" id="UP000324222">
    <property type="component" value="Unassembled WGS sequence"/>
</dbReference>
<sequence>MTSPNLLPSASHYKDRSARCSSGTRDEWRKVREAIVKADDNDDYVKRFCLYRAHNLSRIVAALVNNTITLLTYIWSM</sequence>
<accession>A0A5B7IJQ8</accession>
<comment type="caution">
    <text evidence="1">The sequence shown here is derived from an EMBL/GenBank/DDBJ whole genome shotgun (WGS) entry which is preliminary data.</text>
</comment>
<organism evidence="1 2">
    <name type="scientific">Portunus trituberculatus</name>
    <name type="common">Swimming crab</name>
    <name type="synonym">Neptunus trituberculatus</name>
    <dbReference type="NCBI Taxonomy" id="210409"/>
    <lineage>
        <taxon>Eukaryota</taxon>
        <taxon>Metazoa</taxon>
        <taxon>Ecdysozoa</taxon>
        <taxon>Arthropoda</taxon>
        <taxon>Crustacea</taxon>
        <taxon>Multicrustacea</taxon>
        <taxon>Malacostraca</taxon>
        <taxon>Eumalacostraca</taxon>
        <taxon>Eucarida</taxon>
        <taxon>Decapoda</taxon>
        <taxon>Pleocyemata</taxon>
        <taxon>Brachyura</taxon>
        <taxon>Eubrachyura</taxon>
        <taxon>Portunoidea</taxon>
        <taxon>Portunidae</taxon>
        <taxon>Portuninae</taxon>
        <taxon>Portunus</taxon>
    </lineage>
</organism>
<evidence type="ECO:0000313" key="1">
    <source>
        <dbReference type="EMBL" id="MPC82533.1"/>
    </source>
</evidence>
<dbReference type="EMBL" id="VSRR010060029">
    <property type="protein sequence ID" value="MPC82533.1"/>
    <property type="molecule type" value="Genomic_DNA"/>
</dbReference>
<name>A0A5B7IJQ8_PORTR</name>
<keyword evidence="2" id="KW-1185">Reference proteome</keyword>
<evidence type="ECO:0000313" key="2">
    <source>
        <dbReference type="Proteomes" id="UP000324222"/>
    </source>
</evidence>